<dbReference type="Gene3D" id="3.90.25.10">
    <property type="entry name" value="UDP-galactose 4-epimerase, domain 1"/>
    <property type="match status" value="1"/>
</dbReference>
<evidence type="ECO:0000256" key="3">
    <source>
        <dbReference type="ARBA" id="ARBA00012929"/>
    </source>
</evidence>
<keyword evidence="6" id="KW-0521">NADP</keyword>
<evidence type="ECO:0000256" key="6">
    <source>
        <dbReference type="RuleBase" id="RU364082"/>
    </source>
</evidence>
<evidence type="ECO:0000313" key="9">
    <source>
        <dbReference type="Proteomes" id="UP000256919"/>
    </source>
</evidence>
<evidence type="ECO:0000313" key="8">
    <source>
        <dbReference type="EMBL" id="REE08474.1"/>
    </source>
</evidence>
<comment type="caution">
    <text evidence="8">The sequence shown here is derived from an EMBL/GenBank/DDBJ whole genome shotgun (WGS) entry which is preliminary data.</text>
</comment>
<accession>A0A3D9LPL4</accession>
<dbReference type="PANTHER" id="PTHR10491:SF4">
    <property type="entry name" value="METHIONINE ADENOSYLTRANSFERASE 2 SUBUNIT BETA"/>
    <property type="match status" value="1"/>
</dbReference>
<protein>
    <recommendedName>
        <fullName evidence="4 6">dTDP-4-dehydrorhamnose reductase</fullName>
        <ecNumber evidence="3 6">1.1.1.133</ecNumber>
    </recommendedName>
</protein>
<dbReference type="OrthoDB" id="9803892at2"/>
<comment type="catalytic activity">
    <reaction evidence="5">
        <text>dTDP-beta-L-rhamnose + NADP(+) = dTDP-4-dehydro-beta-L-rhamnose + NADPH + H(+)</text>
        <dbReference type="Rhea" id="RHEA:21796"/>
        <dbReference type="ChEBI" id="CHEBI:15378"/>
        <dbReference type="ChEBI" id="CHEBI:57510"/>
        <dbReference type="ChEBI" id="CHEBI:57783"/>
        <dbReference type="ChEBI" id="CHEBI:58349"/>
        <dbReference type="ChEBI" id="CHEBI:62830"/>
        <dbReference type="EC" id="1.1.1.133"/>
    </reaction>
</comment>
<keyword evidence="6" id="KW-0560">Oxidoreductase</keyword>
<dbReference type="EMBL" id="QREI01000007">
    <property type="protein sequence ID" value="REE08474.1"/>
    <property type="molecule type" value="Genomic_DNA"/>
</dbReference>
<dbReference type="AlphaFoldDB" id="A0A3D9LPL4"/>
<comment type="pathway">
    <text evidence="1 6">Carbohydrate biosynthesis; dTDP-L-rhamnose biosynthesis.</text>
</comment>
<dbReference type="GO" id="GO:0008831">
    <property type="term" value="F:dTDP-4-dehydrorhamnose reductase activity"/>
    <property type="evidence" value="ECO:0007669"/>
    <property type="project" value="UniProtKB-EC"/>
</dbReference>
<evidence type="ECO:0000256" key="5">
    <source>
        <dbReference type="ARBA" id="ARBA00048200"/>
    </source>
</evidence>
<evidence type="ECO:0000256" key="2">
    <source>
        <dbReference type="ARBA" id="ARBA00010944"/>
    </source>
</evidence>
<comment type="similarity">
    <text evidence="2 6">Belongs to the dTDP-4-dehydrorhamnose reductase family.</text>
</comment>
<dbReference type="GO" id="GO:0019305">
    <property type="term" value="P:dTDP-rhamnose biosynthetic process"/>
    <property type="evidence" value="ECO:0007669"/>
    <property type="project" value="UniProtKB-UniPathway"/>
</dbReference>
<evidence type="ECO:0000259" key="7">
    <source>
        <dbReference type="Pfam" id="PF04321"/>
    </source>
</evidence>
<dbReference type="RefSeq" id="WP_115811584.1">
    <property type="nucleotide sequence ID" value="NZ_QREI01000007.1"/>
</dbReference>
<feature type="domain" description="RmlD-like substrate binding" evidence="7">
    <location>
        <begin position="3"/>
        <end position="278"/>
    </location>
</feature>
<dbReference type="PANTHER" id="PTHR10491">
    <property type="entry name" value="DTDP-4-DEHYDRORHAMNOSE REDUCTASE"/>
    <property type="match status" value="1"/>
</dbReference>
<dbReference type="Gene3D" id="3.40.50.720">
    <property type="entry name" value="NAD(P)-binding Rossmann-like Domain"/>
    <property type="match status" value="1"/>
</dbReference>
<proteinExistence type="inferred from homology"/>
<dbReference type="NCBIfam" id="TIGR01214">
    <property type="entry name" value="rmlD"/>
    <property type="match status" value="1"/>
</dbReference>
<evidence type="ECO:0000256" key="1">
    <source>
        <dbReference type="ARBA" id="ARBA00004781"/>
    </source>
</evidence>
<dbReference type="UniPathway" id="UPA00124"/>
<dbReference type="InterPro" id="IPR036291">
    <property type="entry name" value="NAD(P)-bd_dom_sf"/>
</dbReference>
<dbReference type="InterPro" id="IPR029903">
    <property type="entry name" value="RmlD-like-bd"/>
</dbReference>
<dbReference type="Pfam" id="PF04321">
    <property type="entry name" value="RmlD_sub_bind"/>
    <property type="match status" value="1"/>
</dbReference>
<organism evidence="8 9">
    <name type="scientific">Winogradskyella pacifica</name>
    <dbReference type="NCBI Taxonomy" id="664642"/>
    <lineage>
        <taxon>Bacteria</taxon>
        <taxon>Pseudomonadati</taxon>
        <taxon>Bacteroidota</taxon>
        <taxon>Flavobacteriia</taxon>
        <taxon>Flavobacteriales</taxon>
        <taxon>Flavobacteriaceae</taxon>
        <taxon>Winogradskyella</taxon>
    </lineage>
</organism>
<dbReference type="GO" id="GO:0005829">
    <property type="term" value="C:cytosol"/>
    <property type="evidence" value="ECO:0007669"/>
    <property type="project" value="TreeGrafter"/>
</dbReference>
<dbReference type="SUPFAM" id="SSF51735">
    <property type="entry name" value="NAD(P)-binding Rossmann-fold domains"/>
    <property type="match status" value="1"/>
</dbReference>
<keyword evidence="9" id="KW-1185">Reference proteome</keyword>
<reference evidence="8 9" key="1">
    <citation type="submission" date="2018-07" db="EMBL/GenBank/DDBJ databases">
        <title>Genomic Encyclopedia of Type Strains, Phase III (KMG-III): the genomes of soil and plant-associated and newly described type strains.</title>
        <authorList>
            <person name="Whitman W."/>
        </authorList>
    </citation>
    <scope>NUCLEOTIDE SEQUENCE [LARGE SCALE GENOMIC DNA]</scope>
    <source>
        <strain evidence="8 9">CECT 7948</strain>
    </source>
</reference>
<dbReference type="EC" id="1.1.1.133" evidence="3 6"/>
<comment type="function">
    <text evidence="6">Catalyzes the reduction of dTDP-6-deoxy-L-lyxo-4-hexulose to yield dTDP-L-rhamnose.</text>
</comment>
<evidence type="ECO:0000256" key="4">
    <source>
        <dbReference type="ARBA" id="ARBA00017099"/>
    </source>
</evidence>
<dbReference type="Proteomes" id="UP000256919">
    <property type="component" value="Unassembled WGS sequence"/>
</dbReference>
<sequence length="288" mass="32287">MINVLVTAKDGQLGQCFQSLVVKHPNILFVFKSSSDLDITNKAKVEDVFSEQSFDYCINCAAYTAVDKAEEATELADKVNHLGIQNIAEACKKFEVILIHISTDFVFDGEGTAPYLEDDITNPLGVYGKTKLAGEQVIAKTLQRYFIIRTSWLYSEYGHNFLKTMLRLANERDEIGVVGDQIGSPTYAMDLADATLQIIASRNTSYGIYHYSNEGVVSWYDFAKEIFRLSDSPIKLNKIETKDYPTPAVRPKYSIMNTEKISQLLDSKIPNWKSSLAIAMVNCIKSKS</sequence>
<dbReference type="InterPro" id="IPR005913">
    <property type="entry name" value="dTDP_dehydrorham_reduct"/>
</dbReference>
<gene>
    <name evidence="8" type="ORF">DFQ09_107153</name>
</gene>
<name>A0A3D9LPL4_9FLAO</name>
<dbReference type="CDD" id="cd05254">
    <property type="entry name" value="dTDP_HR_like_SDR_e"/>
    <property type="match status" value="1"/>
</dbReference>